<dbReference type="InterPro" id="IPR046786">
    <property type="entry name" value="MotA_N"/>
</dbReference>
<dbReference type="EMBL" id="WJYN01000001">
    <property type="protein sequence ID" value="MRS97609.1"/>
    <property type="molecule type" value="Genomic_DNA"/>
</dbReference>
<name>A0A1C0XNW4_RALPI</name>
<dbReference type="InterPro" id="IPR047055">
    <property type="entry name" value="MotA-like"/>
</dbReference>
<keyword evidence="5" id="KW-0145">Chemotaxis</keyword>
<evidence type="ECO:0000256" key="8">
    <source>
        <dbReference type="ARBA" id="ARBA00022779"/>
    </source>
</evidence>
<dbReference type="AlphaFoldDB" id="A0A1C0XNW4"/>
<keyword evidence="20" id="KW-1185">Reference proteome</keyword>
<evidence type="ECO:0000256" key="2">
    <source>
        <dbReference type="ARBA" id="ARBA00008038"/>
    </source>
</evidence>
<evidence type="ECO:0000256" key="4">
    <source>
        <dbReference type="ARBA" id="ARBA00022475"/>
    </source>
</evidence>
<keyword evidence="11" id="KW-0406">Ion transport</keyword>
<comment type="caution">
    <text evidence="17">The sequence shown here is derived from an EMBL/GenBank/DDBJ whole genome shotgun (WGS) entry which is preliminary data.</text>
</comment>
<feature type="domain" description="Motility protein A N-terminal" evidence="15">
    <location>
        <begin position="5"/>
        <end position="93"/>
    </location>
</feature>
<evidence type="ECO:0000256" key="3">
    <source>
        <dbReference type="ARBA" id="ARBA00022448"/>
    </source>
</evidence>
<dbReference type="GO" id="GO:0006935">
    <property type="term" value="P:chemotaxis"/>
    <property type="evidence" value="ECO:0007669"/>
    <property type="project" value="UniProtKB-KW"/>
</dbReference>
<evidence type="ECO:0000313" key="16">
    <source>
        <dbReference type="EMBL" id="CAJ0722093.1"/>
    </source>
</evidence>
<evidence type="ECO:0000259" key="14">
    <source>
        <dbReference type="Pfam" id="PF01618"/>
    </source>
</evidence>
<dbReference type="PANTHER" id="PTHR30433:SF4">
    <property type="entry name" value="MOTILITY PROTEIN A"/>
    <property type="match status" value="1"/>
</dbReference>
<keyword evidence="7 13" id="KW-0812">Transmembrane</keyword>
<evidence type="ECO:0000313" key="19">
    <source>
        <dbReference type="Proteomes" id="UP000441032"/>
    </source>
</evidence>
<sequence>MLVAIGYIVILASVFGGYMLAGGHLGPLFQPTELLIIFGAGIGAFVVGNDKKAINATVKALPGLFKGSKYTKALYMEVMALLYVVLSKIRREGMMSIEADIENPHESALFANYPAIQADHHALDFICDYLRLMVGGNLNPFQIEALMDQEIDTHHHEAEQPARIITKVGDAMPAFGIVAAVMGVVHTMGSVGLPPAELGKLIASALVGTFLGILLAYGFIGPLGSLLEQRAEESTKLFQCIKVTLLASMNGYAPAIAVEFGRKVLFSTERPSFAELEDHVRGAKTA</sequence>
<dbReference type="InterPro" id="IPR002898">
    <property type="entry name" value="MotA_ExbB_proton_chnl"/>
</dbReference>
<dbReference type="Pfam" id="PF01618">
    <property type="entry name" value="MotA_ExbB"/>
    <property type="match status" value="1"/>
</dbReference>
<feature type="transmembrane region" description="Helical" evidence="13">
    <location>
        <begin position="171"/>
        <end position="189"/>
    </location>
</feature>
<dbReference type="NCBIfam" id="TIGR03818">
    <property type="entry name" value="MotA1"/>
    <property type="match status" value="1"/>
</dbReference>
<evidence type="ECO:0000256" key="13">
    <source>
        <dbReference type="SAM" id="Phobius"/>
    </source>
</evidence>
<dbReference type="PROSITE" id="PS01307">
    <property type="entry name" value="MOTA"/>
    <property type="match status" value="1"/>
</dbReference>
<keyword evidence="17" id="KW-0282">Flagellum</keyword>
<keyword evidence="3" id="KW-0813">Transport</keyword>
<keyword evidence="6" id="KW-0997">Cell inner membrane</keyword>
<evidence type="ECO:0000313" key="17">
    <source>
        <dbReference type="EMBL" id="MBX3888863.1"/>
    </source>
</evidence>
<dbReference type="Proteomes" id="UP000441032">
    <property type="component" value="Unassembled WGS sequence"/>
</dbReference>
<dbReference type="PANTHER" id="PTHR30433">
    <property type="entry name" value="CHEMOTAXIS PROTEIN MOTA"/>
    <property type="match status" value="1"/>
</dbReference>
<keyword evidence="4" id="KW-1003">Cell membrane</keyword>
<dbReference type="InterPro" id="IPR022522">
    <property type="entry name" value="Flagellar_motor_stator_MotA"/>
</dbReference>
<feature type="transmembrane region" description="Helical" evidence="13">
    <location>
        <begin position="201"/>
        <end position="220"/>
    </location>
</feature>
<feature type="transmembrane region" description="Helical" evidence="13">
    <location>
        <begin position="6"/>
        <end position="25"/>
    </location>
</feature>
<keyword evidence="8" id="KW-0283">Flagellar rotation</keyword>
<organism evidence="17 21">
    <name type="scientific">Ralstonia pickettii</name>
    <name type="common">Burkholderia pickettii</name>
    <dbReference type="NCBI Taxonomy" id="329"/>
    <lineage>
        <taxon>Bacteria</taxon>
        <taxon>Pseudomonadati</taxon>
        <taxon>Pseudomonadota</taxon>
        <taxon>Betaproteobacteria</taxon>
        <taxon>Burkholderiales</taxon>
        <taxon>Burkholderiaceae</taxon>
        <taxon>Ralstonia</taxon>
    </lineage>
</organism>
<evidence type="ECO:0000256" key="12">
    <source>
        <dbReference type="ARBA" id="ARBA00023136"/>
    </source>
</evidence>
<evidence type="ECO:0000256" key="11">
    <source>
        <dbReference type="ARBA" id="ARBA00023065"/>
    </source>
</evidence>
<dbReference type="InterPro" id="IPR000540">
    <property type="entry name" value="Flag_MotA_CS"/>
</dbReference>
<evidence type="ECO:0000259" key="15">
    <source>
        <dbReference type="Pfam" id="PF20560"/>
    </source>
</evidence>
<dbReference type="EMBL" id="CATWFT010000001">
    <property type="protein sequence ID" value="CAJ0722093.1"/>
    <property type="molecule type" value="Genomic_DNA"/>
</dbReference>
<keyword evidence="17" id="KW-0966">Cell projection</keyword>
<evidence type="ECO:0000256" key="7">
    <source>
        <dbReference type="ARBA" id="ARBA00022692"/>
    </source>
</evidence>
<reference evidence="17" key="1">
    <citation type="submission" date="2018-06" db="EMBL/GenBank/DDBJ databases">
        <authorList>
            <person name="O'Rourke A."/>
        </authorList>
    </citation>
    <scope>NUCLEOTIDE SEQUENCE</scope>
    <source>
        <strain evidence="17">132550021-3</strain>
    </source>
</reference>
<dbReference type="EMBL" id="QGBI01000003">
    <property type="protein sequence ID" value="MBX3888863.1"/>
    <property type="molecule type" value="Genomic_DNA"/>
</dbReference>
<evidence type="ECO:0000256" key="1">
    <source>
        <dbReference type="ARBA" id="ARBA00004429"/>
    </source>
</evidence>
<keyword evidence="17" id="KW-0969">Cilium</keyword>
<dbReference type="GO" id="GO:1902600">
    <property type="term" value="P:proton transmembrane transport"/>
    <property type="evidence" value="ECO:0007669"/>
    <property type="project" value="UniProtKB-KW"/>
</dbReference>
<evidence type="ECO:0000313" key="20">
    <source>
        <dbReference type="Proteomes" id="UP001189303"/>
    </source>
</evidence>
<evidence type="ECO:0000313" key="21">
    <source>
        <dbReference type="Proteomes" id="UP001199322"/>
    </source>
</evidence>
<dbReference type="Pfam" id="PF20560">
    <property type="entry name" value="MotA_N"/>
    <property type="match status" value="1"/>
</dbReference>
<reference evidence="16 20" key="3">
    <citation type="submission" date="2023-07" db="EMBL/GenBank/DDBJ databases">
        <authorList>
            <person name="Peeters C."/>
        </authorList>
    </citation>
    <scope>NUCLEOTIDE SEQUENCE [LARGE SCALE GENOMIC DNA]</scope>
    <source>
        <strain evidence="16 20">R-38712</strain>
    </source>
</reference>
<keyword evidence="10 13" id="KW-1133">Transmembrane helix</keyword>
<accession>A0A1C0XNW4</accession>
<evidence type="ECO:0000256" key="9">
    <source>
        <dbReference type="ARBA" id="ARBA00022781"/>
    </source>
</evidence>
<proteinExistence type="inferred from homology"/>
<dbReference type="RefSeq" id="WP_065854235.1">
    <property type="nucleotide sequence ID" value="NZ_CATWFT010000001.1"/>
</dbReference>
<protein>
    <submittedName>
        <fullName evidence="17">Flagellar motor stator protein MotA</fullName>
    </submittedName>
    <submittedName>
        <fullName evidence="16">Motility protein A</fullName>
    </submittedName>
</protein>
<keyword evidence="12 13" id="KW-0472">Membrane</keyword>
<comment type="subcellular location">
    <subcellularLocation>
        <location evidence="1">Cell inner membrane</location>
        <topology evidence="1">Multi-pass membrane protein</topology>
    </subcellularLocation>
</comment>
<keyword evidence="9" id="KW-0375">Hydrogen ion transport</keyword>
<dbReference type="Proteomes" id="UP001189303">
    <property type="component" value="Unassembled WGS sequence"/>
</dbReference>
<comment type="similarity">
    <text evidence="2">Belongs to the MotA family.</text>
</comment>
<evidence type="ECO:0000313" key="18">
    <source>
        <dbReference type="EMBL" id="MRS97609.1"/>
    </source>
</evidence>
<feature type="transmembrane region" description="Helical" evidence="13">
    <location>
        <begin position="32"/>
        <end position="49"/>
    </location>
</feature>
<dbReference type="GO" id="GO:0071978">
    <property type="term" value="P:bacterial-type flagellum-dependent swarming motility"/>
    <property type="evidence" value="ECO:0007669"/>
    <property type="project" value="InterPro"/>
</dbReference>
<feature type="domain" description="MotA/TolQ/ExbB proton channel" evidence="14">
    <location>
        <begin position="135"/>
        <end position="238"/>
    </location>
</feature>
<gene>
    <name evidence="17" type="primary">motA</name>
    <name evidence="17" type="ORF">DEE74_03160</name>
    <name evidence="18" type="ORF">GJQ57_02965</name>
    <name evidence="16" type="ORF">R38712_00629</name>
</gene>
<dbReference type="Proteomes" id="UP001199322">
    <property type="component" value="Unassembled WGS sequence"/>
</dbReference>
<evidence type="ECO:0000256" key="10">
    <source>
        <dbReference type="ARBA" id="ARBA00022989"/>
    </source>
</evidence>
<evidence type="ECO:0000256" key="6">
    <source>
        <dbReference type="ARBA" id="ARBA00022519"/>
    </source>
</evidence>
<dbReference type="GO" id="GO:0005886">
    <property type="term" value="C:plasma membrane"/>
    <property type="evidence" value="ECO:0007669"/>
    <property type="project" value="UniProtKB-SubCell"/>
</dbReference>
<reference evidence="18 19" key="2">
    <citation type="submission" date="2019-11" db="EMBL/GenBank/DDBJ databases">
        <title>Phenotypic characterization of an OXA-22 and OXA-60 co-producing Ralstonia pickettii clinical strain.</title>
        <authorList>
            <person name="He F."/>
        </authorList>
    </citation>
    <scope>NUCLEOTIDE SEQUENCE [LARGE SCALE GENOMIC DNA]</scope>
    <source>
        <strain evidence="18 19">PSLESD1</strain>
    </source>
</reference>
<evidence type="ECO:0000256" key="5">
    <source>
        <dbReference type="ARBA" id="ARBA00022500"/>
    </source>
</evidence>